<gene>
    <name evidence="9" type="primary">pyrF</name>
    <name evidence="9" type="ORF">HMPREF0682_1773</name>
</gene>
<evidence type="ECO:0000313" key="10">
    <source>
        <dbReference type="Proteomes" id="UP000017052"/>
    </source>
</evidence>
<evidence type="ECO:0000256" key="6">
    <source>
        <dbReference type="ARBA" id="ARBA00049157"/>
    </source>
</evidence>
<keyword evidence="4" id="KW-0665">Pyrimidine biosynthesis</keyword>
<evidence type="ECO:0000256" key="1">
    <source>
        <dbReference type="ARBA" id="ARBA00004861"/>
    </source>
</evidence>
<keyword evidence="5 9" id="KW-0456">Lyase</keyword>
<organism evidence="9 10">
    <name type="scientific">Propionibacterium acidifaciens F0233</name>
    <dbReference type="NCBI Taxonomy" id="553198"/>
    <lineage>
        <taxon>Bacteria</taxon>
        <taxon>Bacillati</taxon>
        <taxon>Actinomycetota</taxon>
        <taxon>Actinomycetes</taxon>
        <taxon>Propionibacteriales</taxon>
        <taxon>Propionibacteriaceae</taxon>
        <taxon>Propionibacterium</taxon>
    </lineage>
</organism>
<keyword evidence="3" id="KW-0210">Decarboxylase</keyword>
<reference evidence="9" key="1">
    <citation type="submission" date="2013-08" db="EMBL/GenBank/DDBJ databases">
        <authorList>
            <person name="Durkin A.S."/>
            <person name="Haft D.R."/>
            <person name="McCorrison J."/>
            <person name="Torralba M."/>
            <person name="Gillis M."/>
            <person name="Haft D.H."/>
            <person name="Methe B."/>
            <person name="Sutton G."/>
            <person name="Nelson K.E."/>
        </authorList>
    </citation>
    <scope>NUCLEOTIDE SEQUENCE [LARGE SCALE GENOMIC DNA]</scope>
    <source>
        <strain evidence="9">F0233</strain>
    </source>
</reference>
<evidence type="ECO:0000259" key="8">
    <source>
        <dbReference type="SMART" id="SM00934"/>
    </source>
</evidence>
<keyword evidence="10" id="KW-1185">Reference proteome</keyword>
<evidence type="ECO:0000256" key="7">
    <source>
        <dbReference type="NCBIfam" id="TIGR02127"/>
    </source>
</evidence>
<comment type="pathway">
    <text evidence="1">Pyrimidine metabolism; UMP biosynthesis via de novo pathway; UMP from orotate: step 2/2.</text>
</comment>
<dbReference type="NCBIfam" id="TIGR02127">
    <property type="entry name" value="pyrF_sub2"/>
    <property type="match status" value="1"/>
</dbReference>
<dbReference type="GO" id="GO:0004590">
    <property type="term" value="F:orotidine-5'-phosphate decarboxylase activity"/>
    <property type="evidence" value="ECO:0007669"/>
    <property type="project" value="UniProtKB-UniRule"/>
</dbReference>
<sequence length="269" mass="27509">MTESFGARLAAATAQRGRLCVGLDPHERIVRDWGLAHDAAGIETMARRAVEALGEQVAVFKPQSAFFEVFGPAGLAALQRVLGDIAQAGALSILDVKRGDIGSTMDAYARATLADGAPLAADSITVSPYLGFESLRPAVDLAHGTGRGLFVLCRTSNPEGGDVQLADAGGRSVAQRVLDAARAENDRTGLDDIGLVIGATRESAGIDLAGFTGWVLAPGIGAQGGTVESLAGIFGDAVDRVLPSASRGVLRAGPDPAALRDAASALVLR</sequence>
<dbReference type="AlphaFoldDB" id="U2PY97"/>
<dbReference type="InterPro" id="IPR013785">
    <property type="entry name" value="Aldolase_TIM"/>
</dbReference>
<dbReference type="PANTHER" id="PTHR43375">
    <property type="entry name" value="OROTIDINE 5'-PHOSPHATE DECARBOXYLASE"/>
    <property type="match status" value="1"/>
</dbReference>
<comment type="caution">
    <text evidence="9">The sequence shown here is derived from an EMBL/GenBank/DDBJ whole genome shotgun (WGS) entry which is preliminary data.</text>
</comment>
<evidence type="ECO:0000313" key="9">
    <source>
        <dbReference type="EMBL" id="ERK49066.1"/>
    </source>
</evidence>
<evidence type="ECO:0000256" key="4">
    <source>
        <dbReference type="ARBA" id="ARBA00022975"/>
    </source>
</evidence>
<feature type="domain" description="Orotidine 5'-phosphate decarboxylase" evidence="8">
    <location>
        <begin position="18"/>
        <end position="262"/>
    </location>
</feature>
<name>U2PY97_9ACTN</name>
<dbReference type="RefSeq" id="WP_021798927.1">
    <property type="nucleotide sequence ID" value="NZ_ACVN02000332.1"/>
</dbReference>
<dbReference type="GeneID" id="95361059"/>
<dbReference type="GO" id="GO:0044205">
    <property type="term" value="P:'de novo' UMP biosynthetic process"/>
    <property type="evidence" value="ECO:0007669"/>
    <property type="project" value="UniProtKB-UniPathway"/>
</dbReference>
<evidence type="ECO:0000256" key="2">
    <source>
        <dbReference type="ARBA" id="ARBA00008847"/>
    </source>
</evidence>
<dbReference type="EMBL" id="ACVN02000332">
    <property type="protein sequence ID" value="ERK49066.1"/>
    <property type="molecule type" value="Genomic_DNA"/>
</dbReference>
<accession>U2PY97</accession>
<dbReference type="Pfam" id="PF00215">
    <property type="entry name" value="OMPdecase"/>
    <property type="match status" value="1"/>
</dbReference>
<dbReference type="InterPro" id="IPR001754">
    <property type="entry name" value="OMPdeCOase_dom"/>
</dbReference>
<dbReference type="Gene3D" id="3.20.20.70">
    <property type="entry name" value="Aldolase class I"/>
    <property type="match status" value="1"/>
</dbReference>
<evidence type="ECO:0000256" key="5">
    <source>
        <dbReference type="ARBA" id="ARBA00023239"/>
    </source>
</evidence>
<protein>
    <recommendedName>
        <fullName evidence="7">Orotidine-5'-phosphate decarboxylase</fullName>
        <ecNumber evidence="7">4.1.1.23</ecNumber>
    </recommendedName>
</protein>
<dbReference type="SUPFAM" id="SSF51366">
    <property type="entry name" value="Ribulose-phoshate binding barrel"/>
    <property type="match status" value="1"/>
</dbReference>
<dbReference type="InterPro" id="IPR011060">
    <property type="entry name" value="RibuloseP-bd_barrel"/>
</dbReference>
<comment type="similarity">
    <text evidence="2">Belongs to the OMP decarboxylase family. Type 2 subfamily.</text>
</comment>
<dbReference type="EC" id="4.1.1.23" evidence="7"/>
<dbReference type="CDD" id="cd04725">
    <property type="entry name" value="OMP_decarboxylase_like"/>
    <property type="match status" value="1"/>
</dbReference>
<dbReference type="OrthoDB" id="9808470at2"/>
<dbReference type="Proteomes" id="UP000017052">
    <property type="component" value="Unassembled WGS sequence"/>
</dbReference>
<dbReference type="SMART" id="SM00934">
    <property type="entry name" value="OMPdecase"/>
    <property type="match status" value="1"/>
</dbReference>
<dbReference type="InterPro" id="IPR011995">
    <property type="entry name" value="OMPdecase_type-2"/>
</dbReference>
<evidence type="ECO:0000256" key="3">
    <source>
        <dbReference type="ARBA" id="ARBA00022793"/>
    </source>
</evidence>
<proteinExistence type="inferred from homology"/>
<dbReference type="PANTHER" id="PTHR43375:SF1">
    <property type="entry name" value="OROTIDINE 5'-PHOSPHATE DECARBOXYLASE"/>
    <property type="match status" value="1"/>
</dbReference>
<comment type="catalytic activity">
    <reaction evidence="6">
        <text>orotidine 5'-phosphate + H(+) = UMP + CO2</text>
        <dbReference type="Rhea" id="RHEA:11596"/>
        <dbReference type="ChEBI" id="CHEBI:15378"/>
        <dbReference type="ChEBI" id="CHEBI:16526"/>
        <dbReference type="ChEBI" id="CHEBI:57538"/>
        <dbReference type="ChEBI" id="CHEBI:57865"/>
        <dbReference type="EC" id="4.1.1.23"/>
    </reaction>
</comment>
<dbReference type="GO" id="GO:0006207">
    <property type="term" value="P:'de novo' pyrimidine nucleobase biosynthetic process"/>
    <property type="evidence" value="ECO:0007669"/>
    <property type="project" value="InterPro"/>
</dbReference>
<dbReference type="UniPathway" id="UPA00070">
    <property type="reaction ID" value="UER00120"/>
</dbReference>